<dbReference type="InterPro" id="IPR039498">
    <property type="entry name" value="NTP_transf_5"/>
</dbReference>
<dbReference type="RefSeq" id="WP_416344711.1">
    <property type="nucleotide sequence ID" value="NZ_JALQCY010000004.1"/>
</dbReference>
<evidence type="ECO:0000313" key="3">
    <source>
        <dbReference type="Proteomes" id="UP001651050"/>
    </source>
</evidence>
<feature type="compositionally biased region" description="Basic and acidic residues" evidence="1">
    <location>
        <begin position="361"/>
        <end position="377"/>
    </location>
</feature>
<evidence type="ECO:0000313" key="2">
    <source>
        <dbReference type="EMBL" id="MCK9794850.1"/>
    </source>
</evidence>
<comment type="caution">
    <text evidence="2">The sequence shown here is derived from an EMBL/GenBank/DDBJ whole genome shotgun (WGS) entry which is preliminary data.</text>
</comment>
<feature type="region of interest" description="Disordered" evidence="1">
    <location>
        <begin position="361"/>
        <end position="392"/>
    </location>
</feature>
<name>A0ABT0J5T7_9MICO</name>
<dbReference type="Proteomes" id="UP001651050">
    <property type="component" value="Unassembled WGS sequence"/>
</dbReference>
<gene>
    <name evidence="2" type="ORF">M1843_13950</name>
</gene>
<dbReference type="EMBL" id="JALQCY010000004">
    <property type="protein sequence ID" value="MCK9794850.1"/>
    <property type="molecule type" value="Genomic_DNA"/>
</dbReference>
<proteinExistence type="predicted"/>
<dbReference type="Pfam" id="PF14907">
    <property type="entry name" value="NTP_transf_5"/>
    <property type="match status" value="1"/>
</dbReference>
<sequence length="392" mass="42077">MGRRADLRPAARLLVESVAPAARPDSDETARLVGAVDVDFVARAARDHRVLPALARLLGDVPTTPDAWRPALRRARQEQAVRHLGAVAEAVELGGVLDAAGVPWLVAKGPVAAALLWPAPDMRQYYDLDVYVPRGCFADAVAALEGAGCVAVDRNWPLMLAEMRAEYAIRAPQGTAVDLHWDYAVPPALRERFRTDMCGMIARRQRVDVGGGRALWGPDPVDTVLLLAFHAAQAGANRLVWLADVRFALAALDDVQGGVEELVARASVSRVGRPVAMVLARVARVLGLRADTAARLSPLLRGAGLLGRAAEAREARVRFPGLPGDPHQGGALYAAARPRLTTTAGVLVANAVRTRAVERRVRRTPEAAQKELRRDVPDAAAKSEYLRRSVSA</sequence>
<dbReference type="Gene3D" id="3.30.460.40">
    <property type="match status" value="1"/>
</dbReference>
<keyword evidence="3" id="KW-1185">Reference proteome</keyword>
<accession>A0ABT0J5T7</accession>
<reference evidence="2 3" key="1">
    <citation type="submission" date="2022-02" db="EMBL/GenBank/DDBJ databases">
        <title>The car tank lid bacteriome: a reservoir of bacteria with potential in bioremediation of fuel.</title>
        <authorList>
            <person name="Vidal-Verdu A."/>
            <person name="Gomez-Martinez D."/>
            <person name="Latorre-Perez A."/>
            <person name="Pereto J."/>
            <person name="Porcar M."/>
        </authorList>
    </citation>
    <scope>NUCLEOTIDE SEQUENCE [LARGE SCALE GENOMIC DNA]</scope>
    <source>
        <strain evidence="2 3">4D.3</strain>
    </source>
</reference>
<organism evidence="2 3">
    <name type="scientific">Isoptericola peretonis</name>
    <dbReference type="NCBI Taxonomy" id="2918523"/>
    <lineage>
        <taxon>Bacteria</taxon>
        <taxon>Bacillati</taxon>
        <taxon>Actinomycetota</taxon>
        <taxon>Actinomycetes</taxon>
        <taxon>Micrococcales</taxon>
        <taxon>Promicromonosporaceae</taxon>
        <taxon>Isoptericola</taxon>
    </lineage>
</organism>
<protein>
    <submittedName>
        <fullName evidence="2">Nucleotidyltransferase family protein</fullName>
    </submittedName>
</protein>
<evidence type="ECO:0000256" key="1">
    <source>
        <dbReference type="SAM" id="MobiDB-lite"/>
    </source>
</evidence>